<evidence type="ECO:0000256" key="1">
    <source>
        <dbReference type="ARBA" id="ARBA00022603"/>
    </source>
</evidence>
<sequence length="319" mass="34714">MTHHHAHDSGHQAAHGSDEHDHRHGAEHASGHGQGQGHGHHDPRASAAMAELLDLDAEVLQPHLAEVTAWIGELTADRPPFRLLDLGSGTGAGTFALLERFADAEVTAVDMSEDMLRHLEAKARERGVDKRVRTLQADLDSTWPEVGTVDLVWAAASLHHLADPDRVLGEVLAALRPGGLLVAVEMDSFPRFLPEDLGFGRPGLEGRGHAVLDERRAAALPTFGSDWGPRLAANGFTVEAEREFVIDLRHPLPPAATRYAEVALRRMRGSLDGTLAADDLAALDDLLAQDGPRSLSRRDDLSVRTRRTIWLARRPHTGF</sequence>
<dbReference type="PANTHER" id="PTHR43861:SF1">
    <property type="entry name" value="TRANS-ACONITATE 2-METHYLTRANSFERASE"/>
    <property type="match status" value="1"/>
</dbReference>
<evidence type="ECO:0000256" key="3">
    <source>
        <dbReference type="SAM" id="MobiDB-lite"/>
    </source>
</evidence>
<dbReference type="EMBL" id="JBHMCF010000046">
    <property type="protein sequence ID" value="MFB9475917.1"/>
    <property type="molecule type" value="Genomic_DNA"/>
</dbReference>
<dbReference type="CDD" id="cd02440">
    <property type="entry name" value="AdoMet_MTases"/>
    <property type="match status" value="1"/>
</dbReference>
<dbReference type="PANTHER" id="PTHR43861">
    <property type="entry name" value="TRANS-ACONITATE 2-METHYLTRANSFERASE-RELATED"/>
    <property type="match status" value="1"/>
</dbReference>
<keyword evidence="1 5" id="KW-0489">Methyltransferase</keyword>
<evidence type="ECO:0000259" key="4">
    <source>
        <dbReference type="Pfam" id="PF13649"/>
    </source>
</evidence>
<name>A0ABV5P084_9ACTN</name>
<protein>
    <submittedName>
        <fullName evidence="5">Class I SAM-dependent methyltransferase</fullName>
    </submittedName>
</protein>
<dbReference type="SUPFAM" id="SSF53335">
    <property type="entry name" value="S-adenosyl-L-methionine-dependent methyltransferases"/>
    <property type="match status" value="1"/>
</dbReference>
<feature type="region of interest" description="Disordered" evidence="3">
    <location>
        <begin position="1"/>
        <end position="43"/>
    </location>
</feature>
<evidence type="ECO:0000313" key="5">
    <source>
        <dbReference type="EMBL" id="MFB9475917.1"/>
    </source>
</evidence>
<comment type="caution">
    <text evidence="5">The sequence shown here is derived from an EMBL/GenBank/DDBJ whole genome shotgun (WGS) entry which is preliminary data.</text>
</comment>
<accession>A0ABV5P084</accession>
<dbReference type="Gene3D" id="3.40.50.150">
    <property type="entry name" value="Vaccinia Virus protein VP39"/>
    <property type="match status" value="1"/>
</dbReference>
<feature type="domain" description="Methyltransferase" evidence="4">
    <location>
        <begin position="84"/>
        <end position="179"/>
    </location>
</feature>
<evidence type="ECO:0000313" key="6">
    <source>
        <dbReference type="Proteomes" id="UP001589568"/>
    </source>
</evidence>
<evidence type="ECO:0000256" key="2">
    <source>
        <dbReference type="ARBA" id="ARBA00022679"/>
    </source>
</evidence>
<gene>
    <name evidence="5" type="ORF">ACFFR3_41040</name>
</gene>
<proteinExistence type="predicted"/>
<dbReference type="RefSeq" id="WP_379484892.1">
    <property type="nucleotide sequence ID" value="NZ_JBHMCF010000046.1"/>
</dbReference>
<organism evidence="5 6">
    <name type="scientific">Nonomuraea salmonea</name>
    <dbReference type="NCBI Taxonomy" id="46181"/>
    <lineage>
        <taxon>Bacteria</taxon>
        <taxon>Bacillati</taxon>
        <taxon>Actinomycetota</taxon>
        <taxon>Actinomycetes</taxon>
        <taxon>Streptosporangiales</taxon>
        <taxon>Streptosporangiaceae</taxon>
        <taxon>Nonomuraea</taxon>
    </lineage>
</organism>
<dbReference type="InterPro" id="IPR029063">
    <property type="entry name" value="SAM-dependent_MTases_sf"/>
</dbReference>
<reference evidence="5 6" key="1">
    <citation type="submission" date="2024-09" db="EMBL/GenBank/DDBJ databases">
        <authorList>
            <person name="Sun Q."/>
            <person name="Mori K."/>
        </authorList>
    </citation>
    <scope>NUCLEOTIDE SEQUENCE [LARGE SCALE GENOMIC DNA]</scope>
    <source>
        <strain evidence="5 6">JCM 3324</strain>
    </source>
</reference>
<dbReference type="GO" id="GO:0008168">
    <property type="term" value="F:methyltransferase activity"/>
    <property type="evidence" value="ECO:0007669"/>
    <property type="project" value="UniProtKB-KW"/>
</dbReference>
<dbReference type="Pfam" id="PF13649">
    <property type="entry name" value="Methyltransf_25"/>
    <property type="match status" value="1"/>
</dbReference>
<keyword evidence="6" id="KW-1185">Reference proteome</keyword>
<keyword evidence="2" id="KW-0808">Transferase</keyword>
<dbReference type="GO" id="GO:0032259">
    <property type="term" value="P:methylation"/>
    <property type="evidence" value="ECO:0007669"/>
    <property type="project" value="UniProtKB-KW"/>
</dbReference>
<dbReference type="Proteomes" id="UP001589568">
    <property type="component" value="Unassembled WGS sequence"/>
</dbReference>
<dbReference type="InterPro" id="IPR041698">
    <property type="entry name" value="Methyltransf_25"/>
</dbReference>
<feature type="compositionally biased region" description="Basic and acidic residues" evidence="3">
    <location>
        <begin position="16"/>
        <end position="30"/>
    </location>
</feature>